<sequence>MAALSLLIGLFSGNPLGVAMLRALGSGVLFGGVLYVVWEVVRRFLPELVQGEEPAPSPLPEESEEEQDHVVDIVLEDEASPSPRTVSGEQMGSGREYDTEESVRSFGERGGEGESQEHGEGMSDASTLDSDREDGGLDEFPEIDDLEEDFFEEVSAEEEGPEEDGTDPLSFESSQSISGGGGGMGDQDPQVIAQAIRTLLKKDEKG</sequence>
<feature type="region of interest" description="Disordered" evidence="1">
    <location>
        <begin position="51"/>
        <end position="191"/>
    </location>
</feature>
<feature type="compositionally biased region" description="Acidic residues" evidence="1">
    <location>
        <begin position="136"/>
        <end position="166"/>
    </location>
</feature>
<keyword evidence="3" id="KW-1185">Reference proteome</keyword>
<dbReference type="EMBL" id="CP002903">
    <property type="protein sequence ID" value="AEJ61232.1"/>
    <property type="molecule type" value="Genomic_DNA"/>
</dbReference>
<evidence type="ECO:0000313" key="3">
    <source>
        <dbReference type="Proteomes" id="UP000007254"/>
    </source>
</evidence>
<dbReference type="Proteomes" id="UP000007254">
    <property type="component" value="Chromosome"/>
</dbReference>
<proteinExistence type="predicted"/>
<dbReference type="STRING" id="869211.Spith_0958"/>
<dbReference type="AlphaFoldDB" id="G0GCE7"/>
<reference evidence="2 3" key="1">
    <citation type="submission" date="2011-06" db="EMBL/GenBank/DDBJ databases">
        <title>The complete genome of Spirochaeta thermophila DSM 6578.</title>
        <authorList>
            <consortium name="US DOE Joint Genome Institute (JGI-PGF)"/>
            <person name="Lucas S."/>
            <person name="Lapidus A."/>
            <person name="Bruce D."/>
            <person name="Goodwin L."/>
            <person name="Pitluck S."/>
            <person name="Peters L."/>
            <person name="Kyrpides N."/>
            <person name="Mavromatis K."/>
            <person name="Ivanova N."/>
            <person name="Mikailova N."/>
            <person name="Pagani I."/>
            <person name="Chertkov O."/>
            <person name="Detter J.C."/>
            <person name="Tapia R."/>
            <person name="Han C."/>
            <person name="Land M."/>
            <person name="Hauser L."/>
            <person name="Markowitz V."/>
            <person name="Cheng J.-F."/>
            <person name="Hugenholtz P."/>
            <person name="Woyke T."/>
            <person name="Wu D."/>
            <person name="Spring S."/>
            <person name="Merkhoffer B."/>
            <person name="Schneider S."/>
            <person name="Klenk H.-P."/>
            <person name="Eisen J.A."/>
        </authorList>
    </citation>
    <scope>NUCLEOTIDE SEQUENCE [LARGE SCALE GENOMIC DNA]</scope>
    <source>
        <strain evidence="3">ATCC 700085 / DSM 6578 / Z-1203</strain>
    </source>
</reference>
<organism evidence="2 3">
    <name type="scientific">Winmispira thermophila (strain ATCC 700085 / DSM 6578 / Z-1203)</name>
    <name type="common">Spirochaeta thermophila</name>
    <dbReference type="NCBI Taxonomy" id="869211"/>
    <lineage>
        <taxon>Bacteria</taxon>
        <taxon>Pseudomonadati</taxon>
        <taxon>Spirochaetota</taxon>
        <taxon>Spirochaetia</taxon>
        <taxon>Winmispirales</taxon>
        <taxon>Winmispiraceae</taxon>
        <taxon>Winmispira</taxon>
    </lineage>
</organism>
<dbReference type="RefSeq" id="WP_014624594.1">
    <property type="nucleotide sequence ID" value="NC_017583.1"/>
</dbReference>
<protein>
    <submittedName>
        <fullName evidence="2">Uncharacterized protein</fullName>
    </submittedName>
</protein>
<dbReference type="HOGENOM" id="CLU_1266239_0_0_12"/>
<evidence type="ECO:0000256" key="1">
    <source>
        <dbReference type="SAM" id="MobiDB-lite"/>
    </source>
</evidence>
<accession>G0GCE7</accession>
<name>G0GCE7_WINT7</name>
<feature type="compositionally biased region" description="Basic and acidic residues" evidence="1">
    <location>
        <begin position="95"/>
        <end position="121"/>
    </location>
</feature>
<gene>
    <name evidence="2" type="ordered locus">Spith_0958</name>
</gene>
<dbReference type="KEGG" id="stq:Spith_0958"/>
<evidence type="ECO:0000313" key="2">
    <source>
        <dbReference type="EMBL" id="AEJ61232.1"/>
    </source>
</evidence>